<comment type="caution">
    <text evidence="2">The sequence shown here is derived from an EMBL/GenBank/DDBJ whole genome shotgun (WGS) entry which is preliminary data.</text>
</comment>
<dbReference type="GO" id="GO:0016740">
    <property type="term" value="F:transferase activity"/>
    <property type="evidence" value="ECO:0007669"/>
    <property type="project" value="UniProtKB-KW"/>
</dbReference>
<reference evidence="2" key="1">
    <citation type="journal article" date="2014" name="Int. J. Syst. Evol. Microbiol.">
        <title>Complete genome sequence of Corynebacterium casei LMG S-19264T (=DSM 44701T), isolated from a smear-ripened cheese.</title>
        <authorList>
            <consortium name="US DOE Joint Genome Institute (JGI-PGF)"/>
            <person name="Walter F."/>
            <person name="Albersmeier A."/>
            <person name="Kalinowski J."/>
            <person name="Ruckert C."/>
        </authorList>
    </citation>
    <scope>NUCLEOTIDE SEQUENCE</scope>
    <source>
        <strain evidence="2">JCM 4122</strain>
    </source>
</reference>
<dbReference type="Gene3D" id="3.90.550.10">
    <property type="entry name" value="Spore Coat Polysaccharide Biosynthesis Protein SpsA, Chain A"/>
    <property type="match status" value="1"/>
</dbReference>
<dbReference type="InterPro" id="IPR001173">
    <property type="entry name" value="Glyco_trans_2-like"/>
</dbReference>
<keyword evidence="3" id="KW-1185">Reference proteome</keyword>
<dbReference type="SUPFAM" id="SSF53448">
    <property type="entry name" value="Nucleotide-diphospho-sugar transferases"/>
    <property type="match status" value="1"/>
</dbReference>
<evidence type="ECO:0000313" key="3">
    <source>
        <dbReference type="Proteomes" id="UP000632849"/>
    </source>
</evidence>
<organism evidence="2 3">
    <name type="scientific">Streptomyces filamentosus</name>
    <name type="common">Streptomyces roseosporus</name>
    <dbReference type="NCBI Taxonomy" id="67294"/>
    <lineage>
        <taxon>Bacteria</taxon>
        <taxon>Bacillati</taxon>
        <taxon>Actinomycetota</taxon>
        <taxon>Actinomycetes</taxon>
        <taxon>Kitasatosporales</taxon>
        <taxon>Streptomycetaceae</taxon>
        <taxon>Streptomyces</taxon>
    </lineage>
</organism>
<name>A0A919ESY4_STRFL</name>
<dbReference type="Pfam" id="PF00535">
    <property type="entry name" value="Glycos_transf_2"/>
    <property type="match status" value="1"/>
</dbReference>
<accession>A0A919ESY4</accession>
<dbReference type="InterPro" id="IPR029044">
    <property type="entry name" value="Nucleotide-diphossugar_trans"/>
</dbReference>
<evidence type="ECO:0000313" key="2">
    <source>
        <dbReference type="EMBL" id="GHG22050.1"/>
    </source>
</evidence>
<dbReference type="Proteomes" id="UP000632849">
    <property type="component" value="Unassembled WGS sequence"/>
</dbReference>
<proteinExistence type="predicted"/>
<gene>
    <name evidence="2" type="ORF">GCM10017667_67190</name>
</gene>
<dbReference type="EMBL" id="BNBE01000003">
    <property type="protein sequence ID" value="GHG22050.1"/>
    <property type="molecule type" value="Genomic_DNA"/>
</dbReference>
<keyword evidence="2" id="KW-0808">Transferase</keyword>
<feature type="domain" description="Glycosyltransferase 2-like" evidence="1">
    <location>
        <begin position="3"/>
        <end position="86"/>
    </location>
</feature>
<reference evidence="2" key="2">
    <citation type="submission" date="2020-09" db="EMBL/GenBank/DDBJ databases">
        <authorList>
            <person name="Sun Q."/>
            <person name="Ohkuma M."/>
        </authorList>
    </citation>
    <scope>NUCLEOTIDE SEQUENCE</scope>
    <source>
        <strain evidence="2">JCM 4122</strain>
    </source>
</reference>
<evidence type="ECO:0000259" key="1">
    <source>
        <dbReference type="Pfam" id="PF00535"/>
    </source>
</evidence>
<sequence>MHASLARQTVPWEAVLVLDGADPQLLPSSVAADPRIRPLVLPRPVGAACARNLGLTQVRTEFVNWADDDDLFPVWSLGLRLEAFTDRLGWVAGYSEDWLPDGTTRLWKCPTPPGYHAAGDVITYWPRPEDTIPIGPTTILARTRLVRAAGGMGGLVQGEDYMAAVGTSNLAPGVLLPVPVYRYRKWGGQMTAQLGYDQLEAAARNHAWQYGHSLRSILDSRADPIHG</sequence>
<protein>
    <submittedName>
        <fullName evidence="2">Glycosyl transferase</fullName>
    </submittedName>
</protein>
<dbReference type="AlphaFoldDB" id="A0A919ESY4"/>